<dbReference type="GO" id="GO:0004523">
    <property type="term" value="F:RNA-DNA hybrid ribonuclease activity"/>
    <property type="evidence" value="ECO:0007669"/>
    <property type="project" value="InterPro"/>
</dbReference>
<protein>
    <recommendedName>
        <fullName evidence="2">RNase H type-1 domain-containing protein</fullName>
    </recommendedName>
</protein>
<evidence type="ECO:0000313" key="3">
    <source>
        <dbReference type="EMBL" id="KYM96985.1"/>
    </source>
</evidence>
<dbReference type="Proteomes" id="UP000078542">
    <property type="component" value="Unassembled WGS sequence"/>
</dbReference>
<dbReference type="AlphaFoldDB" id="A0A151IBF5"/>
<evidence type="ECO:0000313" key="4">
    <source>
        <dbReference type="Proteomes" id="UP000078542"/>
    </source>
</evidence>
<sequence>MYFLRSVKIAFWNCRGALRKKGDIEKLAEAVDILFLAETCVSSLRDFRVMGYDCLRIDANQADVRGMLVLIRNPIMILLRNNTFMELISRRYEGFSPFKPHPSSKSSRAAFTKKGPPPSPWWTPECSAAVDQRREALKVFRHNPLSPLPSRGNYVFYRSVVTQTRKTLRKAKCSGWKMFCGSLDMKTLTAHIWRMLKRFRNHRLISANSSAHNRNEDRSVMIQEAIAKLCPPFVPPSPPIISEAYTGVHAWLDDPFTLDELSAALQSVKSSSSPGLDRIDYRLVKALPFELKHTLFKIFNNLYRCSTFPSQRSHSLIHLLPKARRFLGVLLDPTLSGKAHMTAVIDKVNIIRALRGTWWGAHPHLLLNIYRFMLRASIEYAAQIFGMNHNPCSRALQVIQNQALRLCFGYRISTPLNVIYAETVELTLSFRFRLLTSRYFIKISSVHGHITVEKLHLLCDTARAISRMDYLHKHFPAANLFLHIWYYYHSFVDRSYTLLFFRSSFRSTSITISYSSLSLPPADITQSISSPSAQSFFEQEFQHLIYDSTTFFTDGSKSDHSTHVGAAVFSPQLQAELMYKLLSYTSIFSAEAYAIYNAVIISIDLNLQNVTIVSDSKSVLQALSGHRNPTNNYLIPLIKSVLEKAQLNGTNI</sequence>
<accession>A0A151IBF5</accession>
<dbReference type="CDD" id="cd09276">
    <property type="entry name" value="Rnase_HI_RT_non_LTR"/>
    <property type="match status" value="1"/>
</dbReference>
<proteinExistence type="predicted"/>
<dbReference type="EMBL" id="KQ978106">
    <property type="protein sequence ID" value="KYM96985.1"/>
    <property type="molecule type" value="Genomic_DNA"/>
</dbReference>
<dbReference type="InterPro" id="IPR012337">
    <property type="entry name" value="RNaseH-like_sf"/>
</dbReference>
<organism evidence="3 4">
    <name type="scientific">Cyphomyrmex costatus</name>
    <dbReference type="NCBI Taxonomy" id="456900"/>
    <lineage>
        <taxon>Eukaryota</taxon>
        <taxon>Metazoa</taxon>
        <taxon>Ecdysozoa</taxon>
        <taxon>Arthropoda</taxon>
        <taxon>Hexapoda</taxon>
        <taxon>Insecta</taxon>
        <taxon>Pterygota</taxon>
        <taxon>Neoptera</taxon>
        <taxon>Endopterygota</taxon>
        <taxon>Hymenoptera</taxon>
        <taxon>Apocrita</taxon>
        <taxon>Aculeata</taxon>
        <taxon>Formicoidea</taxon>
        <taxon>Formicidae</taxon>
        <taxon>Myrmicinae</taxon>
        <taxon>Cyphomyrmex</taxon>
    </lineage>
</organism>
<evidence type="ECO:0000259" key="2">
    <source>
        <dbReference type="PROSITE" id="PS50879"/>
    </source>
</evidence>
<feature type="domain" description="RNase H type-1" evidence="2">
    <location>
        <begin position="545"/>
        <end position="652"/>
    </location>
</feature>
<dbReference type="InterPro" id="IPR002156">
    <property type="entry name" value="RNaseH_domain"/>
</dbReference>
<dbReference type="Gene3D" id="3.30.420.10">
    <property type="entry name" value="Ribonuclease H-like superfamily/Ribonuclease H"/>
    <property type="match status" value="1"/>
</dbReference>
<dbReference type="GO" id="GO:0003676">
    <property type="term" value="F:nucleic acid binding"/>
    <property type="evidence" value="ECO:0007669"/>
    <property type="project" value="InterPro"/>
</dbReference>
<dbReference type="PROSITE" id="PS50879">
    <property type="entry name" value="RNASE_H_1"/>
    <property type="match status" value="1"/>
</dbReference>
<dbReference type="SUPFAM" id="SSF53098">
    <property type="entry name" value="Ribonuclease H-like"/>
    <property type="match status" value="1"/>
</dbReference>
<feature type="region of interest" description="Disordered" evidence="1">
    <location>
        <begin position="99"/>
        <end position="118"/>
    </location>
</feature>
<gene>
    <name evidence="3" type="ORF">ALC62_12362</name>
</gene>
<keyword evidence="4" id="KW-1185">Reference proteome</keyword>
<name>A0A151IBF5_9HYME</name>
<evidence type="ECO:0000256" key="1">
    <source>
        <dbReference type="SAM" id="MobiDB-lite"/>
    </source>
</evidence>
<reference evidence="3 4" key="1">
    <citation type="submission" date="2016-03" db="EMBL/GenBank/DDBJ databases">
        <title>Cyphomyrmex costatus WGS genome.</title>
        <authorList>
            <person name="Nygaard S."/>
            <person name="Hu H."/>
            <person name="Boomsma J."/>
            <person name="Zhang G."/>
        </authorList>
    </citation>
    <scope>NUCLEOTIDE SEQUENCE [LARGE SCALE GENOMIC DNA]</scope>
    <source>
        <strain evidence="3">MS0001</strain>
        <tissue evidence="3">Whole body</tissue>
    </source>
</reference>
<dbReference type="InterPro" id="IPR036397">
    <property type="entry name" value="RNaseH_sf"/>
</dbReference>